<name>A0A1M5ICF8_9BACT</name>
<dbReference type="Proteomes" id="UP000184480">
    <property type="component" value="Unassembled WGS sequence"/>
</dbReference>
<evidence type="ECO:0000313" key="1">
    <source>
        <dbReference type="EMBL" id="SHG26068.1"/>
    </source>
</evidence>
<dbReference type="RefSeq" id="WP_062178712.1">
    <property type="nucleotide sequence ID" value="NZ_BBXL01000005.1"/>
</dbReference>
<dbReference type="OrthoDB" id="1366394at2"/>
<dbReference type="AlphaFoldDB" id="A0A1M5ICF8"/>
<proteinExistence type="predicted"/>
<keyword evidence="2" id="KW-1185">Reference proteome</keyword>
<sequence>MRQFLLIIFAFTSFLNISAQDRVNKPLPTISDQTLVVLNKALGCYYFESTGQWQEHANNITGVDNFTKLEFRELTYLGKTYLVLLKYYIQGDHRYPTLKLDYREAEYIRFYAMEKEDYLSAIDECGTDCVIRIKPIYSTSMLNAFGPFATFGRFSVDFFDAKKEQKDNMYIQFKKYPEKNIARFIIYTDWKNSRNEYIPMLNKMSDPNNVKLGTEELYTSFYYETTLDSFDKFFYLK</sequence>
<reference evidence="2" key="1">
    <citation type="submission" date="2016-11" db="EMBL/GenBank/DDBJ databases">
        <authorList>
            <person name="Varghese N."/>
            <person name="Submissions S."/>
        </authorList>
    </citation>
    <scope>NUCLEOTIDE SEQUENCE [LARGE SCALE GENOMIC DNA]</scope>
    <source>
        <strain evidence="2">DSM 27370</strain>
    </source>
</reference>
<dbReference type="EMBL" id="FQUC01000019">
    <property type="protein sequence ID" value="SHG26068.1"/>
    <property type="molecule type" value="Genomic_DNA"/>
</dbReference>
<evidence type="ECO:0000313" key="2">
    <source>
        <dbReference type="Proteomes" id="UP000184480"/>
    </source>
</evidence>
<organism evidence="1 2">
    <name type="scientific">Dysgonomonas macrotermitis</name>
    <dbReference type="NCBI Taxonomy" id="1346286"/>
    <lineage>
        <taxon>Bacteria</taxon>
        <taxon>Pseudomonadati</taxon>
        <taxon>Bacteroidota</taxon>
        <taxon>Bacteroidia</taxon>
        <taxon>Bacteroidales</taxon>
        <taxon>Dysgonomonadaceae</taxon>
        <taxon>Dysgonomonas</taxon>
    </lineage>
</organism>
<accession>A0A1M5ICF8</accession>
<gene>
    <name evidence="1" type="ORF">SAMN05444362_11935</name>
</gene>
<protein>
    <submittedName>
        <fullName evidence="1">Uncharacterized protein</fullName>
    </submittedName>
</protein>